<dbReference type="PRINTS" id="PR00047">
    <property type="entry name" value="STROIDFINGER"/>
</dbReference>
<proteinExistence type="predicted"/>
<dbReference type="Proteomes" id="UP000812440">
    <property type="component" value="Chromosome 3"/>
</dbReference>
<keyword evidence="5" id="KW-0238">DNA-binding</keyword>
<evidence type="ECO:0000256" key="6">
    <source>
        <dbReference type="ARBA" id="ARBA00023163"/>
    </source>
</evidence>
<dbReference type="PRINTS" id="PR00398">
    <property type="entry name" value="STRDHORMONER"/>
</dbReference>
<evidence type="ECO:0000256" key="8">
    <source>
        <dbReference type="ARBA" id="ARBA00023242"/>
    </source>
</evidence>
<dbReference type="InterPro" id="IPR013088">
    <property type="entry name" value="Znf_NHR/GATA"/>
</dbReference>
<evidence type="ECO:0008006" key="14">
    <source>
        <dbReference type="Google" id="ProtNLM"/>
    </source>
</evidence>
<dbReference type="PROSITE" id="PS00031">
    <property type="entry name" value="NUCLEAR_REC_DBD_1"/>
    <property type="match status" value="1"/>
</dbReference>
<dbReference type="Gene3D" id="1.10.565.10">
    <property type="entry name" value="Retinoid X Receptor"/>
    <property type="match status" value="1"/>
</dbReference>
<dbReference type="GO" id="GO:0043565">
    <property type="term" value="F:sequence-specific DNA binding"/>
    <property type="evidence" value="ECO:0007669"/>
    <property type="project" value="InterPro"/>
</dbReference>
<evidence type="ECO:0000259" key="10">
    <source>
        <dbReference type="PROSITE" id="PS51030"/>
    </source>
</evidence>
<keyword evidence="1" id="KW-0479">Metal-binding</keyword>
<keyword evidence="3" id="KW-0862">Zinc</keyword>
<dbReference type="InterPro" id="IPR035500">
    <property type="entry name" value="NHR-like_dom_sf"/>
</dbReference>
<dbReference type="InterPro" id="IPR001628">
    <property type="entry name" value="Znf_hrmn_rcpt"/>
</dbReference>
<dbReference type="InterPro" id="IPR000536">
    <property type="entry name" value="Nucl_hrmn_rcpt_lig-bd"/>
</dbReference>
<dbReference type="EMBL" id="JAACNH010000006">
    <property type="protein sequence ID" value="KAG8439233.1"/>
    <property type="molecule type" value="Genomic_DNA"/>
</dbReference>
<dbReference type="PROSITE" id="PS51030">
    <property type="entry name" value="NUCLEAR_REC_DBD_2"/>
    <property type="match status" value="1"/>
</dbReference>
<feature type="non-terminal residue" evidence="12">
    <location>
        <position position="235"/>
    </location>
</feature>
<evidence type="ECO:0000256" key="2">
    <source>
        <dbReference type="ARBA" id="ARBA00022771"/>
    </source>
</evidence>
<keyword evidence="13" id="KW-1185">Reference proteome</keyword>
<evidence type="ECO:0000256" key="9">
    <source>
        <dbReference type="SAM" id="MobiDB-lite"/>
    </source>
</evidence>
<dbReference type="Gene3D" id="3.30.50.10">
    <property type="entry name" value="Erythroid Transcription Factor GATA-1, subunit A"/>
    <property type="match status" value="1"/>
</dbReference>
<evidence type="ECO:0000313" key="12">
    <source>
        <dbReference type="EMBL" id="KAG8439233.1"/>
    </source>
</evidence>
<dbReference type="PROSITE" id="PS51843">
    <property type="entry name" value="NR_LBD"/>
    <property type="match status" value="1"/>
</dbReference>
<dbReference type="PANTHER" id="PTHR48092">
    <property type="entry name" value="KNIRPS-RELATED PROTEIN-RELATED"/>
    <property type="match status" value="1"/>
</dbReference>
<evidence type="ECO:0000313" key="13">
    <source>
        <dbReference type="Proteomes" id="UP000812440"/>
    </source>
</evidence>
<dbReference type="Pfam" id="PF00104">
    <property type="entry name" value="Hormone_recep"/>
    <property type="match status" value="1"/>
</dbReference>
<organism evidence="12 13">
    <name type="scientific">Hymenochirus boettgeri</name>
    <name type="common">Congo dwarf clawed frog</name>
    <dbReference type="NCBI Taxonomy" id="247094"/>
    <lineage>
        <taxon>Eukaryota</taxon>
        <taxon>Metazoa</taxon>
        <taxon>Chordata</taxon>
        <taxon>Craniata</taxon>
        <taxon>Vertebrata</taxon>
        <taxon>Euteleostomi</taxon>
        <taxon>Amphibia</taxon>
        <taxon>Batrachia</taxon>
        <taxon>Anura</taxon>
        <taxon>Pipoidea</taxon>
        <taxon>Pipidae</taxon>
        <taxon>Pipinae</taxon>
        <taxon>Hymenochirus</taxon>
    </lineage>
</organism>
<keyword evidence="8" id="KW-0539">Nucleus</keyword>
<comment type="caution">
    <text evidence="12">The sequence shown here is derived from an EMBL/GenBank/DDBJ whole genome shotgun (WGS) entry which is preliminary data.</text>
</comment>
<dbReference type="GO" id="GO:0003700">
    <property type="term" value="F:DNA-binding transcription factor activity"/>
    <property type="evidence" value="ECO:0007669"/>
    <property type="project" value="InterPro"/>
</dbReference>
<accession>A0A8T2J620</accession>
<dbReference type="OrthoDB" id="5789523at2759"/>
<evidence type="ECO:0000256" key="4">
    <source>
        <dbReference type="ARBA" id="ARBA00023015"/>
    </source>
</evidence>
<dbReference type="CDD" id="cd07172">
    <property type="entry name" value="NR_DBD_GR_PR"/>
    <property type="match status" value="1"/>
</dbReference>
<keyword evidence="7" id="KW-0675">Receptor</keyword>
<keyword evidence="2" id="KW-0863">Zinc-finger</keyword>
<feature type="region of interest" description="Disordered" evidence="9">
    <location>
        <begin position="97"/>
        <end position="120"/>
    </location>
</feature>
<evidence type="ECO:0000256" key="5">
    <source>
        <dbReference type="ARBA" id="ARBA00023125"/>
    </source>
</evidence>
<evidence type="ECO:0000256" key="7">
    <source>
        <dbReference type="ARBA" id="ARBA00023170"/>
    </source>
</evidence>
<evidence type="ECO:0000256" key="3">
    <source>
        <dbReference type="ARBA" id="ARBA00022833"/>
    </source>
</evidence>
<gene>
    <name evidence="12" type="ORF">GDO86_005453</name>
</gene>
<feature type="domain" description="Nuclear receptor" evidence="10">
    <location>
        <begin position="22"/>
        <end position="97"/>
    </location>
</feature>
<dbReference type="GO" id="GO:0008270">
    <property type="term" value="F:zinc ion binding"/>
    <property type="evidence" value="ECO:0007669"/>
    <property type="project" value="UniProtKB-KW"/>
</dbReference>
<sequence length="235" mass="25809">PGIRPDVSSSPSSTSTSTGPAPKLCLVCSDEASGCHYGVLTCGSCKVFFKRAVEGQHNYLCAGRNDCIIDKIRRKNCPACRYRKCLQAGMNLEARKTKKKIKGPHTSHASAAREPPESSTSKAILPASVAQLTPTLISLLEAIEPEILYSGYDSSIPDTTRRLMSSLNMLGGRQVVSAVKWAKSIPGFRNLHLDDQMTLLQYSWMFLMVFALGWRSYKQTNGSILYFAPDLIITE</sequence>
<name>A0A8T2J620_9PIPI</name>
<dbReference type="Pfam" id="PF00105">
    <property type="entry name" value="zf-C4"/>
    <property type="match status" value="1"/>
</dbReference>
<keyword evidence="6" id="KW-0804">Transcription</keyword>
<dbReference type="InterPro" id="IPR050200">
    <property type="entry name" value="Nuclear_hormone_rcpt_NR3"/>
</dbReference>
<dbReference type="SUPFAM" id="SSF48508">
    <property type="entry name" value="Nuclear receptor ligand-binding domain"/>
    <property type="match status" value="1"/>
</dbReference>
<evidence type="ECO:0000256" key="1">
    <source>
        <dbReference type="ARBA" id="ARBA00022723"/>
    </source>
</evidence>
<dbReference type="InterPro" id="IPR001723">
    <property type="entry name" value="Nuclear_hrmn_rcpt"/>
</dbReference>
<reference evidence="12" key="1">
    <citation type="thesis" date="2020" institute="ProQuest LLC" country="789 East Eisenhower Parkway, Ann Arbor, MI, USA">
        <title>Comparative Genomics and Chromosome Evolution.</title>
        <authorList>
            <person name="Mudd A.B."/>
        </authorList>
    </citation>
    <scope>NUCLEOTIDE SEQUENCE</scope>
    <source>
        <strain evidence="12">Female2</strain>
        <tissue evidence="12">Blood</tissue>
    </source>
</reference>
<dbReference type="SUPFAM" id="SSF57716">
    <property type="entry name" value="Glucocorticoid receptor-like (DNA-binding domain)"/>
    <property type="match status" value="1"/>
</dbReference>
<evidence type="ECO:0000259" key="11">
    <source>
        <dbReference type="PROSITE" id="PS51843"/>
    </source>
</evidence>
<protein>
    <recommendedName>
        <fullName evidence="14">Glucocorticoid receptor</fullName>
    </recommendedName>
</protein>
<feature type="region of interest" description="Disordered" evidence="9">
    <location>
        <begin position="1"/>
        <end position="20"/>
    </location>
</feature>
<feature type="domain" description="NR LBD" evidence="11">
    <location>
        <begin position="128"/>
        <end position="235"/>
    </location>
</feature>
<feature type="compositionally biased region" description="Low complexity" evidence="9">
    <location>
        <begin position="8"/>
        <end position="18"/>
    </location>
</feature>
<dbReference type="SMART" id="SM00399">
    <property type="entry name" value="ZnF_C4"/>
    <property type="match status" value="1"/>
</dbReference>
<dbReference type="AlphaFoldDB" id="A0A8T2J620"/>
<keyword evidence="4" id="KW-0805">Transcription regulation</keyword>